<evidence type="ECO:0000313" key="10">
    <source>
        <dbReference type="Proteomes" id="UP000501058"/>
    </source>
</evidence>
<dbReference type="EC" id="2.7.7.42" evidence="9"/>
<evidence type="ECO:0000256" key="4">
    <source>
        <dbReference type="ARBA" id="ARBA00022840"/>
    </source>
</evidence>
<dbReference type="Proteomes" id="UP000501058">
    <property type="component" value="Chromosome"/>
</dbReference>
<feature type="domain" description="Glutamate-ammonia ligase adenylyltransferase repeated" evidence="7">
    <location>
        <begin position="83"/>
        <end position="327"/>
    </location>
</feature>
<dbReference type="InterPro" id="IPR023057">
    <property type="entry name" value="GlnE"/>
</dbReference>
<evidence type="ECO:0000259" key="7">
    <source>
        <dbReference type="Pfam" id="PF03710"/>
    </source>
</evidence>
<feature type="domain" description="PII-uridylyltransferase/Glutamine-synthetase adenylyltransferase" evidence="8">
    <location>
        <begin position="843"/>
        <end position="984"/>
    </location>
</feature>
<feature type="domain" description="Glutamate-ammonia ligase adenylyltransferase repeated" evidence="7">
    <location>
        <begin position="593"/>
        <end position="819"/>
    </location>
</feature>
<reference evidence="9 10" key="1">
    <citation type="submission" date="2020-03" db="EMBL/GenBank/DDBJ databases">
        <title>Propioniciclava sp. nov., isolated from Hydrophilus acuminatus.</title>
        <authorList>
            <person name="Hyun D.-W."/>
            <person name="Bae J.-W."/>
        </authorList>
    </citation>
    <scope>NUCLEOTIDE SEQUENCE [LARGE SCALE GENOMIC DNA]</scope>
    <source>
        <strain evidence="9 10">HDW11</strain>
    </source>
</reference>
<dbReference type="EMBL" id="CP049865">
    <property type="protein sequence ID" value="QIK72869.1"/>
    <property type="molecule type" value="Genomic_DNA"/>
</dbReference>
<proteinExistence type="predicted"/>
<dbReference type="GO" id="GO:0000820">
    <property type="term" value="P:regulation of glutamine family amino acid metabolic process"/>
    <property type="evidence" value="ECO:0007669"/>
    <property type="project" value="TreeGrafter"/>
</dbReference>
<gene>
    <name evidence="9" type="ORF">G7070_12055</name>
</gene>
<evidence type="ECO:0000256" key="3">
    <source>
        <dbReference type="ARBA" id="ARBA00022741"/>
    </source>
</evidence>
<dbReference type="Pfam" id="PF03710">
    <property type="entry name" value="GlnE"/>
    <property type="match status" value="2"/>
</dbReference>
<dbReference type="PANTHER" id="PTHR30621:SF0">
    <property type="entry name" value="BIFUNCTIONAL GLUTAMINE SYNTHETASE ADENYLYLTRANSFERASE_ADENYLYL-REMOVING ENZYME"/>
    <property type="match status" value="1"/>
</dbReference>
<dbReference type="InterPro" id="IPR043519">
    <property type="entry name" value="NT_sf"/>
</dbReference>
<evidence type="ECO:0000256" key="5">
    <source>
        <dbReference type="ARBA" id="ARBA00022842"/>
    </source>
</evidence>
<dbReference type="CDD" id="cd05401">
    <property type="entry name" value="NT_GlnE_GlnD_like"/>
    <property type="match status" value="2"/>
</dbReference>
<dbReference type="NCBIfam" id="NF010707">
    <property type="entry name" value="PRK14109.1"/>
    <property type="match status" value="1"/>
</dbReference>
<sequence>MALDRTSTLAGRLAGRGFGDPHHAAGVMERWLERHDEDAVMALTEETLASADPDLALAGFVRLAEEQPAGFERLLADRGTARRVARVLGGSVALGHHLAAHPASLAELEHAPTRRDADALRRELLDAVGADPDAAAPVARPGASDDLRLAYRRALLRVAARDLDADDPVSVVASVGAELADLADSTVEAALAVAREATPGHEAVRLAVLAMGKAGARELNYVSDVDVIYVAEPALDAAGEPVVGAAEAVAVGTRLAAALSRTCSAHTAAGTIWQVDPNLRPEGKAGPLVRTLASMRTYYEKWAKNWEFQALLKARPMAGDRALGQEFVDLVAPMVWRVADDAQFVGETQAMRRRVISLIPAREAAQEIKLGAGGLRDTEFSVQLLQLVHGRADDRLRLRGTFEGLDALVAHGYVGRGDGRQIAEAYALQRVLEHRIQLYQLRRTHLMPTDDLGLRRLARAAHLEDADALAAAWRSSTRRVQRLQQRIFYSPLLEAVARVPSEQVRLTSQDAETRLRALGFNDTGAALRHIEALSTGMSRQAEIQRQLLPAMLGWFAAGPNPDHGLLAFRQVSEALGSTSWYLRALRDEGAMAENLARVLASSRYAVDLLLRAPQTVQLLGEHAGERRPAEEIRAEMAAVAGRHQDQGAAIEAVRAVRRKELLRVATADLLGRAGVTAVGEALSDVMAATLDVGLEVAARGVQDPPALALVAMGRWGGGELTFSSDADAMVVVADSADPEANAKATKIVTRLRELLRRPGPDPAVEIDLDLRPEGKGGPMVRSLASYLAYYEKWSATWEAQALLRAAHGAGDPGVTAALLAGVEARRHPEGGLSDKQVAEIRKLKARMETERMPRGTDPRRHVKLGPGGLSDVEWTIQLVQLRHAHEVPGLRTPGTAAALDAAVAADLLGADDAHALREAWEMATRIRNATMLLRGRAADSIPTDARERSAVAELLGYAKGEASFFIDDWTRRARRARAVMDRLFWGLD</sequence>
<dbReference type="SUPFAM" id="SSF81593">
    <property type="entry name" value="Nucleotidyltransferase substrate binding subunit/domain"/>
    <property type="match status" value="2"/>
</dbReference>
<keyword evidence="4" id="KW-0067">ATP-binding</keyword>
<dbReference type="Gene3D" id="1.20.120.330">
    <property type="entry name" value="Nucleotidyltransferases domain 2"/>
    <property type="match status" value="2"/>
</dbReference>
<keyword evidence="2 9" id="KW-0548">Nucleotidyltransferase</keyword>
<name>A0A6G7Y829_9ACTN</name>
<dbReference type="InterPro" id="IPR013546">
    <property type="entry name" value="PII_UdlTrfase/GS_AdlTrfase"/>
</dbReference>
<dbReference type="KEGG" id="prv:G7070_12055"/>
<dbReference type="GO" id="GO:0005829">
    <property type="term" value="C:cytosol"/>
    <property type="evidence" value="ECO:0007669"/>
    <property type="project" value="TreeGrafter"/>
</dbReference>
<dbReference type="EC" id="2.7.7.89" evidence="9"/>
<accession>A0A6G7Y829</accession>
<keyword evidence="10" id="KW-1185">Reference proteome</keyword>
<evidence type="ECO:0000256" key="6">
    <source>
        <dbReference type="ARBA" id="ARBA00023268"/>
    </source>
</evidence>
<evidence type="ECO:0000256" key="1">
    <source>
        <dbReference type="ARBA" id="ARBA00022679"/>
    </source>
</evidence>
<dbReference type="GO" id="GO:0005524">
    <property type="term" value="F:ATP binding"/>
    <property type="evidence" value="ECO:0007669"/>
    <property type="project" value="UniProtKB-KW"/>
</dbReference>
<dbReference type="Gene3D" id="3.30.460.10">
    <property type="entry name" value="Beta Polymerase, domain 2"/>
    <property type="match status" value="2"/>
</dbReference>
<dbReference type="AlphaFoldDB" id="A0A6G7Y829"/>
<dbReference type="PANTHER" id="PTHR30621">
    <property type="entry name" value="GLUTAMINE SYNTHETASE ADENYLYLTRANSFERASE"/>
    <property type="match status" value="1"/>
</dbReference>
<keyword evidence="6" id="KW-0511">Multifunctional enzyme</keyword>
<dbReference type="GO" id="GO:0047388">
    <property type="term" value="F:[glutamine synthetase]-adenylyl-L-tyrosine phosphorylase activity"/>
    <property type="evidence" value="ECO:0007669"/>
    <property type="project" value="UniProtKB-EC"/>
</dbReference>
<evidence type="ECO:0000313" key="9">
    <source>
        <dbReference type="EMBL" id="QIK72869.1"/>
    </source>
</evidence>
<evidence type="ECO:0000256" key="2">
    <source>
        <dbReference type="ARBA" id="ARBA00022695"/>
    </source>
</evidence>
<evidence type="ECO:0000259" key="8">
    <source>
        <dbReference type="Pfam" id="PF08335"/>
    </source>
</evidence>
<feature type="domain" description="PII-uridylyltransferase/Glutamine-synthetase adenylyltransferase" evidence="8">
    <location>
        <begin position="350"/>
        <end position="488"/>
    </location>
</feature>
<keyword evidence="5" id="KW-0460">Magnesium</keyword>
<protein>
    <submittedName>
        <fullName evidence="9">Bifunctional [glutamine synthetase] adenylyltransferase/[glutamine synthetase]-adenylyl-L-tyrosine phosphorylase</fullName>
        <ecNumber evidence="9">2.7.7.42</ecNumber>
        <ecNumber evidence="9">2.7.7.89</ecNumber>
    </submittedName>
</protein>
<dbReference type="InterPro" id="IPR005190">
    <property type="entry name" value="GlnE_rpt_dom"/>
</dbReference>
<dbReference type="GO" id="GO:0008882">
    <property type="term" value="F:[glutamate-ammonia-ligase] adenylyltransferase activity"/>
    <property type="evidence" value="ECO:0007669"/>
    <property type="project" value="UniProtKB-EC"/>
</dbReference>
<keyword evidence="1 9" id="KW-0808">Transferase</keyword>
<dbReference type="Pfam" id="PF08335">
    <property type="entry name" value="GlnD_UR_UTase"/>
    <property type="match status" value="2"/>
</dbReference>
<organism evidence="9 10">
    <name type="scientific">Propioniciclava coleopterorum</name>
    <dbReference type="NCBI Taxonomy" id="2714937"/>
    <lineage>
        <taxon>Bacteria</taxon>
        <taxon>Bacillati</taxon>
        <taxon>Actinomycetota</taxon>
        <taxon>Actinomycetes</taxon>
        <taxon>Propionibacteriales</taxon>
        <taxon>Propionibacteriaceae</taxon>
        <taxon>Propioniciclava</taxon>
    </lineage>
</organism>
<dbReference type="SUPFAM" id="SSF81301">
    <property type="entry name" value="Nucleotidyltransferase"/>
    <property type="match status" value="2"/>
</dbReference>
<keyword evidence="3" id="KW-0547">Nucleotide-binding</keyword>